<dbReference type="Gene3D" id="3.30.420.110">
    <property type="entry name" value="MutS, connector domain"/>
    <property type="match status" value="1"/>
</dbReference>
<dbReference type="InterPro" id="IPR007695">
    <property type="entry name" value="DNA_mismatch_repair_MutS-lik_N"/>
</dbReference>
<dbReference type="PIRSF" id="PIRSF037677">
    <property type="entry name" value="DNA_mis_repair_Msh6"/>
    <property type="match status" value="1"/>
</dbReference>
<dbReference type="InterPro" id="IPR016151">
    <property type="entry name" value="DNA_mismatch_repair_MutS_N"/>
</dbReference>
<dbReference type="InterPro" id="IPR017261">
    <property type="entry name" value="DNA_mismatch_repair_MutS/MSH"/>
</dbReference>
<evidence type="ECO:0000256" key="9">
    <source>
        <dbReference type="HAMAP-Rule" id="MF_00096"/>
    </source>
</evidence>
<dbReference type="GO" id="GO:0030983">
    <property type="term" value="F:mismatched DNA binding"/>
    <property type="evidence" value="ECO:0007669"/>
    <property type="project" value="InterPro"/>
</dbReference>
<dbReference type="SUPFAM" id="SSF55271">
    <property type="entry name" value="DNA repair protein MutS, domain I"/>
    <property type="match status" value="1"/>
</dbReference>
<feature type="binding site" evidence="9">
    <location>
        <begin position="624"/>
        <end position="631"/>
    </location>
    <ligand>
        <name>ATP</name>
        <dbReference type="ChEBI" id="CHEBI:30616"/>
    </ligand>
</feature>
<sequence length="869" mass="97509">MCENLSPMMQQYMRIKEQHKDEILFFRLGDFYEMFFDDALKASKELDLTLTGRDCGLDERAPMCGVPYHSCEGYIQRLLKKGYNVAICEQVTEPQKGRTLVEREVVRIYTPGTVLETGMLEEGKNNFLCSIATDKNTAGMCLADISTGQMLVTQLSGKDCQQKIIDQLGKFSPSEILLCQNSLQLKRALDDISEQIGCQVVKLVGDQFEPAQNARRIADQFGVADPSELGLTGKPLCSTAISILLHYLDHTQQKGVERIRELTIYQTDSYMNLDLSSRRNLELTETMRTGEKRGSLLWVLDKTKTAMGKRLIRSFVEQPLTGIVQIEKRLDAVGQLMQNLTARSEITEHLQKISDLQRLMSRIVFGSAGPKEVRALAYTASQLPSIRQSLTAFDCDLLRQCRDGMDPLNDLKALIDEAIEDDPPVTLKDGRVIRYGYNPQVDELRDLIDHSKDILLRMEAQVKEETSIRNLKVGYNKVFGYYIEVSKGQTDLVPDSFIRKQTLTNCERYITQELKELESRILNASDEIIALERQLYDGLCKKITAQIARVEETSHQLALLDTLISFAAVSERGGYVRPTVTAGEAIRIKDGRHPVVEKLQKDVPFVPNDTLLDERDNQIAIITGPNMAGKSTYMRQVALITLMAQMGCFVPASSAEIGIVDAVFTRVGASDDLAAGKSTFMVEMSEVAHILQNASRHSLLILDEIGRGTSTFDGMSIARAVLEYIGNRRKLGAKTLFATHYHELTALEESFSNVKNYNIAVKKRGDDITFLRRIVPGGADESYGIEVAKLAGVNDFVVNRAKEILASLESQDQPRRRQAAPRQEEEQPNLFAMSSQSKLEERIKQIDVNTLTPIEALNILYELAQMVKE</sequence>
<keyword evidence="5 9" id="KW-0067">ATP-binding</keyword>
<evidence type="ECO:0000259" key="12">
    <source>
        <dbReference type="PROSITE" id="PS00486"/>
    </source>
</evidence>
<dbReference type="GO" id="GO:0005524">
    <property type="term" value="F:ATP binding"/>
    <property type="evidence" value="ECO:0007669"/>
    <property type="project" value="UniProtKB-UniRule"/>
</dbReference>
<dbReference type="PANTHER" id="PTHR11361">
    <property type="entry name" value="DNA MISMATCH REPAIR PROTEIN MUTS FAMILY MEMBER"/>
    <property type="match status" value="1"/>
</dbReference>
<dbReference type="Gene3D" id="3.40.1170.10">
    <property type="entry name" value="DNA repair protein MutS, domain I"/>
    <property type="match status" value="1"/>
</dbReference>
<dbReference type="FunFam" id="3.40.50.300:FF:000870">
    <property type="entry name" value="MutS protein homolog 4"/>
    <property type="match status" value="1"/>
</dbReference>
<accession>A0A1C6GYS0</accession>
<name>A0A1C6GYS0_9FIRM</name>
<dbReference type="InterPro" id="IPR045076">
    <property type="entry name" value="MutS"/>
</dbReference>
<keyword evidence="3 9" id="KW-0547">Nucleotide-binding</keyword>
<proteinExistence type="inferred from homology"/>
<dbReference type="GO" id="GO:0006298">
    <property type="term" value="P:mismatch repair"/>
    <property type="evidence" value="ECO:0007669"/>
    <property type="project" value="UniProtKB-UniRule"/>
</dbReference>
<dbReference type="InterPro" id="IPR000432">
    <property type="entry name" value="DNA_mismatch_repair_MutS_C"/>
</dbReference>
<evidence type="ECO:0000256" key="7">
    <source>
        <dbReference type="ARBA" id="ARBA00023204"/>
    </source>
</evidence>
<evidence type="ECO:0000256" key="8">
    <source>
        <dbReference type="ARBA" id="ARBA00024647"/>
    </source>
</evidence>
<dbReference type="SMART" id="SM00533">
    <property type="entry name" value="MUTSd"/>
    <property type="match status" value="1"/>
</dbReference>
<dbReference type="SUPFAM" id="SSF52540">
    <property type="entry name" value="P-loop containing nucleoside triphosphate hydrolases"/>
    <property type="match status" value="1"/>
</dbReference>
<evidence type="ECO:0000313" key="13">
    <source>
        <dbReference type="EMBL" id="SCJ50371.1"/>
    </source>
</evidence>
<feature type="domain" description="DNA mismatch repair proteins mutS family" evidence="12">
    <location>
        <begin position="698"/>
        <end position="714"/>
    </location>
</feature>
<dbReference type="Gene3D" id="3.40.50.300">
    <property type="entry name" value="P-loop containing nucleotide triphosphate hydrolases"/>
    <property type="match status" value="1"/>
</dbReference>
<evidence type="ECO:0000256" key="1">
    <source>
        <dbReference type="ARBA" id="ARBA00006271"/>
    </source>
</evidence>
<dbReference type="SUPFAM" id="SSF53150">
    <property type="entry name" value="DNA repair protein MutS, domain II"/>
    <property type="match status" value="1"/>
</dbReference>
<dbReference type="AlphaFoldDB" id="A0A1C6GYS0"/>
<keyword evidence="7 9" id="KW-0234">DNA repair</keyword>
<feature type="region of interest" description="Disordered" evidence="11">
    <location>
        <begin position="810"/>
        <end position="831"/>
    </location>
</feature>
<dbReference type="SUPFAM" id="SSF48334">
    <property type="entry name" value="DNA repair protein MutS, domain III"/>
    <property type="match status" value="1"/>
</dbReference>
<dbReference type="GO" id="GO:0140664">
    <property type="term" value="F:ATP-dependent DNA damage sensor activity"/>
    <property type="evidence" value="ECO:0007669"/>
    <property type="project" value="InterPro"/>
</dbReference>
<comment type="function">
    <text evidence="8 9">This protein is involved in the repair of mismatches in DNA. It is possible that it carries out the mismatch recognition step. This protein has a weak ATPase activity.</text>
</comment>
<dbReference type="Pfam" id="PF05192">
    <property type="entry name" value="MutS_III"/>
    <property type="match status" value="1"/>
</dbReference>
<dbReference type="CDD" id="cd03284">
    <property type="entry name" value="ABC_MutS1"/>
    <property type="match status" value="1"/>
</dbReference>
<reference evidence="13" key="1">
    <citation type="submission" date="2015-09" db="EMBL/GenBank/DDBJ databases">
        <authorList>
            <consortium name="Pathogen Informatics"/>
        </authorList>
    </citation>
    <scope>NUCLEOTIDE SEQUENCE</scope>
    <source>
        <strain evidence="13">2789STDY5834896</strain>
    </source>
</reference>
<dbReference type="GO" id="GO:0005829">
    <property type="term" value="C:cytosol"/>
    <property type="evidence" value="ECO:0007669"/>
    <property type="project" value="TreeGrafter"/>
</dbReference>
<dbReference type="InterPro" id="IPR007861">
    <property type="entry name" value="DNA_mismatch_repair_MutS_clamp"/>
</dbReference>
<dbReference type="Pfam" id="PF01624">
    <property type="entry name" value="MutS_I"/>
    <property type="match status" value="1"/>
</dbReference>
<evidence type="ECO:0000256" key="10">
    <source>
        <dbReference type="RuleBase" id="RU003756"/>
    </source>
</evidence>
<dbReference type="Pfam" id="PF00488">
    <property type="entry name" value="MutS_V"/>
    <property type="match status" value="1"/>
</dbReference>
<gene>
    <name evidence="9 13" type="primary">mutS</name>
    <name evidence="13" type="ORF">SAMEA3545359_00601</name>
</gene>
<dbReference type="NCBIfam" id="NF003810">
    <property type="entry name" value="PRK05399.1"/>
    <property type="match status" value="1"/>
</dbReference>
<dbReference type="InterPro" id="IPR007696">
    <property type="entry name" value="DNA_mismatch_repair_MutS_core"/>
</dbReference>
<dbReference type="HAMAP" id="MF_00096">
    <property type="entry name" value="MutS"/>
    <property type="match status" value="1"/>
</dbReference>
<dbReference type="EMBL" id="FMHG01000001">
    <property type="protein sequence ID" value="SCJ50371.1"/>
    <property type="molecule type" value="Genomic_DNA"/>
</dbReference>
<evidence type="ECO:0000256" key="3">
    <source>
        <dbReference type="ARBA" id="ARBA00022741"/>
    </source>
</evidence>
<dbReference type="NCBIfam" id="TIGR01070">
    <property type="entry name" value="mutS1"/>
    <property type="match status" value="1"/>
</dbReference>
<evidence type="ECO:0000256" key="2">
    <source>
        <dbReference type="ARBA" id="ARBA00021982"/>
    </source>
</evidence>
<organism evidence="13">
    <name type="scientific">uncultured Anaerotruncus sp</name>
    <dbReference type="NCBI Taxonomy" id="905011"/>
    <lineage>
        <taxon>Bacteria</taxon>
        <taxon>Bacillati</taxon>
        <taxon>Bacillota</taxon>
        <taxon>Clostridia</taxon>
        <taxon>Eubacteriales</taxon>
        <taxon>Oscillospiraceae</taxon>
        <taxon>Anaerotruncus</taxon>
        <taxon>environmental samples</taxon>
    </lineage>
</organism>
<dbReference type="Gene3D" id="1.10.1420.10">
    <property type="match status" value="2"/>
</dbReference>
<keyword evidence="4 9" id="KW-0227">DNA damage</keyword>
<evidence type="ECO:0000256" key="4">
    <source>
        <dbReference type="ARBA" id="ARBA00022763"/>
    </source>
</evidence>
<dbReference type="GO" id="GO:0003684">
    <property type="term" value="F:damaged DNA binding"/>
    <property type="evidence" value="ECO:0007669"/>
    <property type="project" value="UniProtKB-UniRule"/>
</dbReference>
<keyword evidence="6 9" id="KW-0238">DNA-binding</keyword>
<dbReference type="InterPro" id="IPR005748">
    <property type="entry name" value="DNA_mismatch_repair_MutS"/>
</dbReference>
<evidence type="ECO:0000256" key="11">
    <source>
        <dbReference type="SAM" id="MobiDB-lite"/>
    </source>
</evidence>
<dbReference type="InterPro" id="IPR036678">
    <property type="entry name" value="MutS_con_dom_sf"/>
</dbReference>
<dbReference type="InterPro" id="IPR007860">
    <property type="entry name" value="DNA_mmatch_repair_MutS_con_dom"/>
</dbReference>
<protein>
    <recommendedName>
        <fullName evidence="2 9">DNA mismatch repair protein MutS</fullName>
    </recommendedName>
</protein>
<dbReference type="PROSITE" id="PS00486">
    <property type="entry name" value="DNA_MISMATCH_REPAIR_2"/>
    <property type="match status" value="1"/>
</dbReference>
<evidence type="ECO:0000256" key="6">
    <source>
        <dbReference type="ARBA" id="ARBA00023125"/>
    </source>
</evidence>
<evidence type="ECO:0000256" key="5">
    <source>
        <dbReference type="ARBA" id="ARBA00022840"/>
    </source>
</evidence>
<dbReference type="Pfam" id="PF05190">
    <property type="entry name" value="MutS_IV"/>
    <property type="match status" value="1"/>
</dbReference>
<dbReference type="SMART" id="SM00534">
    <property type="entry name" value="MUTSac"/>
    <property type="match status" value="1"/>
</dbReference>
<dbReference type="InterPro" id="IPR027417">
    <property type="entry name" value="P-loop_NTPase"/>
</dbReference>
<dbReference type="FunFam" id="3.40.1170.10:FF:000001">
    <property type="entry name" value="DNA mismatch repair protein MutS"/>
    <property type="match status" value="1"/>
</dbReference>
<dbReference type="InterPro" id="IPR036187">
    <property type="entry name" value="DNA_mismatch_repair_MutS_sf"/>
</dbReference>
<dbReference type="Pfam" id="PF05188">
    <property type="entry name" value="MutS_II"/>
    <property type="match status" value="1"/>
</dbReference>
<dbReference type="PANTHER" id="PTHR11361:SF34">
    <property type="entry name" value="DNA MISMATCH REPAIR PROTEIN MSH1, MITOCHONDRIAL"/>
    <property type="match status" value="1"/>
</dbReference>
<comment type="similarity">
    <text evidence="1 9 10">Belongs to the DNA mismatch repair MutS family.</text>
</comment>